<sequence>MTHAIVVDIKFHNIMNLEFESWCKAIKSCQVKSCLISFVFVNDGEEVDNSKTDVRYYNKAFDGTGNQSNMRAVIITWRQLIFIAAIGGLVIILIAFIKNIDRKATVFSSSNKKEIASTDLKNIRNLVETEKKRDFPVTEKDKEEYRSVDTLLLFVGYSRSRHTLLASLLDGHPHMVVANENNLFTRLTHGAEFNRNEMFDMLMKDSKSFLKGGKGMMMNGTLETTHFGFWMEGYWQGAYDKYIKVIGDKTAWLTSAIFLNTPNDEITRLVDNTENKYRVKVKFIHIIRNPFDIVSTITVRNTKQQGGRFKDHTDKVDDPELLENSMDRFFRWAEGSAIAREILGDKLLDVNGLELVKNPVESMSKVCQFIDITCSDDFLQACAKVVDPKPSITRHYVVWTKDQMNRMYSVIEQYPFLSHYTFNN</sequence>
<keyword evidence="6" id="KW-1133">Transmembrane helix</keyword>
<proteinExistence type="inferred from homology"/>
<dbReference type="PANTHER" id="PTHR12788">
    <property type="entry name" value="PROTEIN-TYROSINE SULFOTRANSFERASE 2"/>
    <property type="match status" value="1"/>
</dbReference>
<accession>A0A9X0A193</accession>
<evidence type="ECO:0000256" key="4">
    <source>
        <dbReference type="ARBA" id="ARBA00048460"/>
    </source>
</evidence>
<evidence type="ECO:0000313" key="7">
    <source>
        <dbReference type="EMBL" id="KAJ7391621.1"/>
    </source>
</evidence>
<dbReference type="GO" id="GO:0008476">
    <property type="term" value="F:protein-tyrosine sulfotransferase activity"/>
    <property type="evidence" value="ECO:0007669"/>
    <property type="project" value="UniProtKB-EC"/>
</dbReference>
<dbReference type="Pfam" id="PF13469">
    <property type="entry name" value="Sulfotransfer_3"/>
    <property type="match status" value="1"/>
</dbReference>
<comment type="caution">
    <text evidence="7">The sequence shown here is derived from an EMBL/GenBank/DDBJ whole genome shotgun (WGS) entry which is preliminary data.</text>
</comment>
<evidence type="ECO:0000256" key="6">
    <source>
        <dbReference type="SAM" id="Phobius"/>
    </source>
</evidence>
<keyword evidence="6" id="KW-0812">Transmembrane</keyword>
<dbReference type="EMBL" id="MU825405">
    <property type="protein sequence ID" value="KAJ7391621.1"/>
    <property type="molecule type" value="Genomic_DNA"/>
</dbReference>
<evidence type="ECO:0000256" key="5">
    <source>
        <dbReference type="RuleBase" id="RU365018"/>
    </source>
</evidence>
<evidence type="ECO:0000256" key="2">
    <source>
        <dbReference type="ARBA" id="ARBA00013262"/>
    </source>
</evidence>
<protein>
    <recommendedName>
        <fullName evidence="2 5">Protein-tyrosine sulfotransferase</fullName>
        <ecNumber evidence="2 5">2.8.2.20</ecNumber>
    </recommendedName>
</protein>
<dbReference type="Proteomes" id="UP001163046">
    <property type="component" value="Unassembled WGS sequence"/>
</dbReference>
<comment type="similarity">
    <text evidence="1 5">Belongs to the protein sulfotransferase family.</text>
</comment>
<gene>
    <name evidence="7" type="ORF">OS493_017318</name>
</gene>
<evidence type="ECO:0000256" key="1">
    <source>
        <dbReference type="ARBA" id="ARBA00009988"/>
    </source>
</evidence>
<dbReference type="PANTHER" id="PTHR12788:SF8">
    <property type="entry name" value="PROTEIN-TYROSINE SULFOTRANSFERASE"/>
    <property type="match status" value="1"/>
</dbReference>
<dbReference type="SUPFAM" id="SSF52540">
    <property type="entry name" value="P-loop containing nucleoside triphosphate hydrolases"/>
    <property type="match status" value="1"/>
</dbReference>
<dbReference type="AlphaFoldDB" id="A0A9X0A193"/>
<dbReference type="Gene3D" id="3.40.50.300">
    <property type="entry name" value="P-loop containing nucleotide triphosphate hydrolases"/>
    <property type="match status" value="1"/>
</dbReference>
<evidence type="ECO:0000313" key="8">
    <source>
        <dbReference type="Proteomes" id="UP001163046"/>
    </source>
</evidence>
<keyword evidence="8" id="KW-1185">Reference proteome</keyword>
<organism evidence="7 8">
    <name type="scientific">Desmophyllum pertusum</name>
    <dbReference type="NCBI Taxonomy" id="174260"/>
    <lineage>
        <taxon>Eukaryota</taxon>
        <taxon>Metazoa</taxon>
        <taxon>Cnidaria</taxon>
        <taxon>Anthozoa</taxon>
        <taxon>Hexacorallia</taxon>
        <taxon>Scleractinia</taxon>
        <taxon>Caryophylliina</taxon>
        <taxon>Caryophylliidae</taxon>
        <taxon>Desmophyllum</taxon>
    </lineage>
</organism>
<reference evidence="7" key="1">
    <citation type="submission" date="2023-01" db="EMBL/GenBank/DDBJ databases">
        <title>Genome assembly of the deep-sea coral Lophelia pertusa.</title>
        <authorList>
            <person name="Herrera S."/>
            <person name="Cordes E."/>
        </authorList>
    </citation>
    <scope>NUCLEOTIDE SEQUENCE</scope>
    <source>
        <strain evidence="7">USNM1676648</strain>
        <tissue evidence="7">Polyp</tissue>
    </source>
</reference>
<dbReference type="InterPro" id="IPR027417">
    <property type="entry name" value="P-loop_NTPase"/>
</dbReference>
<name>A0A9X0A193_9CNID</name>
<keyword evidence="6" id="KW-0472">Membrane</keyword>
<evidence type="ECO:0000256" key="3">
    <source>
        <dbReference type="ARBA" id="ARBA00022679"/>
    </source>
</evidence>
<comment type="catalytic activity">
    <reaction evidence="4 5">
        <text>L-tyrosyl-[protein] + 3'-phosphoadenylyl sulfate = O-sulfo-L-tyrosine-[protein] + adenosine 3',5'-bisphosphate + H(+)</text>
        <dbReference type="Rhea" id="RHEA:16801"/>
        <dbReference type="Rhea" id="RHEA-COMP:10136"/>
        <dbReference type="Rhea" id="RHEA-COMP:11688"/>
        <dbReference type="ChEBI" id="CHEBI:15378"/>
        <dbReference type="ChEBI" id="CHEBI:46858"/>
        <dbReference type="ChEBI" id="CHEBI:58339"/>
        <dbReference type="ChEBI" id="CHEBI:58343"/>
        <dbReference type="ChEBI" id="CHEBI:65286"/>
        <dbReference type="EC" id="2.8.2.20"/>
    </reaction>
</comment>
<feature type="transmembrane region" description="Helical" evidence="6">
    <location>
        <begin position="80"/>
        <end position="97"/>
    </location>
</feature>
<dbReference type="OrthoDB" id="6020239at2759"/>
<dbReference type="EC" id="2.8.2.20" evidence="2 5"/>
<keyword evidence="3 5" id="KW-0808">Transferase</keyword>
<comment type="function">
    <text evidence="5">Catalyzes the O-sulfation of tyrosine residues within acidic motifs of polypeptides, using 3'-phosphoadenylyl sulfate (PAPS) as cosubstrate.</text>
</comment>
<dbReference type="GO" id="GO:0005794">
    <property type="term" value="C:Golgi apparatus"/>
    <property type="evidence" value="ECO:0007669"/>
    <property type="project" value="TreeGrafter"/>
</dbReference>
<dbReference type="InterPro" id="IPR026634">
    <property type="entry name" value="TPST-like"/>
</dbReference>